<feature type="transmembrane region" description="Helical" evidence="2">
    <location>
        <begin position="1332"/>
        <end position="1353"/>
    </location>
</feature>
<dbReference type="SMART" id="SM00786">
    <property type="entry name" value="SHR3_chaperone"/>
    <property type="match status" value="1"/>
</dbReference>
<keyword evidence="2" id="KW-1133">Transmembrane helix</keyword>
<dbReference type="PANTHER" id="PTHR28228:SF1">
    <property type="entry name" value="SECRETORY COMPONENT PROTEIN SHR3"/>
    <property type="match status" value="1"/>
</dbReference>
<feature type="compositionally biased region" description="Basic and acidic residues" evidence="1">
    <location>
        <begin position="962"/>
        <end position="974"/>
    </location>
</feature>
<dbReference type="GO" id="GO:0006888">
    <property type="term" value="P:endoplasmic reticulum to Golgi vesicle-mediated transport"/>
    <property type="evidence" value="ECO:0007669"/>
    <property type="project" value="TreeGrafter"/>
</dbReference>
<dbReference type="InterPro" id="IPR011021">
    <property type="entry name" value="Arrestin-like_N"/>
</dbReference>
<sequence>MSRIIKVDNLDGSAAICASTDQSDTLRVDPATYEPRMIVQGMSIMSMQDRRPGLEKPPERSAVIHEIINRAIPLVSPWQKLDRRTDEQEERQEPPASALSPNSLHLPPSLSPTLLSSAVPEALQLFSSCLDALLTVLAAVTVISNPIFTHCLQNLRSLPRLPSSRTPVIVTCAPDYAVRPNLNSSRTADLFLLLVFLRALKRCRSPGCDLELRLAPDRFRRIVSLRLTALILLFTAYTILCRWQSRVFMLPSTPIDFPVASRHSGIFQHARVAGVVSYQTSITHKPHDAGLLYFMEQQVFTTHFGQRNRNISDFYIQPDDPWKAYFPGDTIKGTVVLTVVKPVRVTHLVICLHGYVKVFKSAIAPGERAPDPGFLGAGRGRRGPEYLGNGFATLFEDEVVLCGDGRLKEGIYKFQFEMEFPPHGLPSSINFERGTISYMLTATLTRPTTISPVMSCHKRVNLIENIDIAPFPAPKPRVVSLEPVSRRSKNKSKGRSQSLSTDQAQEQRSPDQSSSLAVASDHRPPVSPAPSDVSSSSRLSHSSQSFQVVSDPSSVNGTGKRSSEVRSVATSASDKTITATTEVLRSGALPGDTLPIKISINHSKQIRSPHGIIITLYRQGRIDMHPAIPVGQTEEGKKPIYEDIYPKSRTGLGGLTFGTTRSSSVFRKDLSQTFAPLIVDPVTMTAQVKTSIRIPEDTFPTITRVPGAMISFRYYVEVVVDLRGKLAASDRFLPRLNMVSGGKNFSASGQVVNVSDSNSTSVTANWAGNIMDTDQIRREKGVVALLFEVVVGTRDSGRHQRYATDEELNAAPTGDENLHEYGNDAAAEEEYAQQHYCSNGDYQSHQEDYWYDYPTEGVEQPFQSLDHMVVPPPTQPEEPVDEKTRLRRMEEMLLPSQPPGEMAAGPSTVPTQAPTAPDLSEDDPYIPISGQPVPPPPTLSVDTIVPGPNSAASNGLGASHPPTEDKRELERQRLMAEASAPETAAERSRPGPSTEAVPSAPVLDEEDNIMNADADTSMLSPENKATSSKVTAQAAYAEFPKYLIPFAGARSTSLGHRKIRFAASDLEKAQIHAVKVPFDGDGRAEFSPCFFDPYPVRLLPDAYVFRNEANRWNRLRDFADYDTRSELNTPSGCATEADYYVSDYASHCALFLKKQGLRPVAKCRSREFSRPLEEFPRKEVTDPDFHWYATSVSHVVDLSSSHMKATMLYNIDGDDCLLRGELLVLVRIMERRLNTAALTDHLLVPVLLFSYMGPQHGRIIQAYFDGKKLVVYYSELYDFGHEETAPVKLFASIIFSLFPYDYPLLWSTAPTPASHYDYLEAHLRFLHDSPPLIPRILHIVIFLGLAGLVAKLYKPSESNMLFDGASLVLYMCGITVYIANIVKGLRLVTGGQYGSQLGEANLEEGEQILGREDSLKVLAASNTILALVLVGVLVLQAGQWYAERKDAQEYESLNRKAAEEKKESHAGKATRQSSVSKKKQ</sequence>
<keyword evidence="2" id="KW-0812">Transmembrane</keyword>
<dbReference type="GO" id="GO:0005789">
    <property type="term" value="C:endoplasmic reticulum membrane"/>
    <property type="evidence" value="ECO:0007669"/>
    <property type="project" value="TreeGrafter"/>
</dbReference>
<evidence type="ECO:0000256" key="2">
    <source>
        <dbReference type="SAM" id="Phobius"/>
    </source>
</evidence>
<dbReference type="EMBL" id="BAUL01000073">
    <property type="protein sequence ID" value="GAD93996.1"/>
    <property type="molecule type" value="Genomic_DNA"/>
</dbReference>
<evidence type="ECO:0000313" key="5">
    <source>
        <dbReference type="Proteomes" id="UP000018001"/>
    </source>
</evidence>
<name>V5FW84_BYSSN</name>
<dbReference type="GO" id="GO:0051082">
    <property type="term" value="F:unfolded protein binding"/>
    <property type="evidence" value="ECO:0007669"/>
    <property type="project" value="TreeGrafter"/>
</dbReference>
<dbReference type="Pfam" id="PF00339">
    <property type="entry name" value="Arrestin_N"/>
    <property type="match status" value="1"/>
</dbReference>
<dbReference type="SUPFAM" id="SSF81296">
    <property type="entry name" value="E set domains"/>
    <property type="match status" value="1"/>
</dbReference>
<reference evidence="5" key="1">
    <citation type="journal article" date="2014" name="Genome Announc.">
        <title>Draft genome sequence of the formaldehyde-resistant fungus Byssochlamys spectabilis No. 5 (anamorph Paecilomyces variotii No. 5) (NBRC109023).</title>
        <authorList>
            <person name="Oka T."/>
            <person name="Ekino K."/>
            <person name="Fukuda K."/>
            <person name="Nomura Y."/>
        </authorList>
    </citation>
    <scope>NUCLEOTIDE SEQUENCE [LARGE SCALE GENOMIC DNA]</scope>
    <source>
        <strain evidence="5">No. 5 / NBRC 109023</strain>
    </source>
</reference>
<dbReference type="SMART" id="SM01017">
    <property type="entry name" value="Arrestin_C"/>
    <property type="match status" value="1"/>
</dbReference>
<dbReference type="PANTHER" id="PTHR28228">
    <property type="entry name" value="SECRETORY COMPONENT PROTEIN SHR3"/>
    <property type="match status" value="1"/>
</dbReference>
<keyword evidence="5" id="KW-1185">Reference proteome</keyword>
<feature type="compositionally biased region" description="Low complexity" evidence="1">
    <location>
        <begin position="94"/>
        <end position="104"/>
    </location>
</feature>
<evidence type="ECO:0000313" key="4">
    <source>
        <dbReference type="EMBL" id="GAD93996.1"/>
    </source>
</evidence>
<organism evidence="4 5">
    <name type="scientific">Byssochlamys spectabilis (strain No. 5 / NBRC 109023)</name>
    <name type="common">Paecilomyces variotii</name>
    <dbReference type="NCBI Taxonomy" id="1356009"/>
    <lineage>
        <taxon>Eukaryota</taxon>
        <taxon>Fungi</taxon>
        <taxon>Dikarya</taxon>
        <taxon>Ascomycota</taxon>
        <taxon>Pezizomycotina</taxon>
        <taxon>Eurotiomycetes</taxon>
        <taxon>Eurotiomycetidae</taxon>
        <taxon>Eurotiales</taxon>
        <taxon>Thermoascaceae</taxon>
        <taxon>Paecilomyces</taxon>
    </lineage>
</organism>
<dbReference type="HOGENOM" id="CLU_249684_0_0_1"/>
<feature type="region of interest" description="Disordered" evidence="1">
    <location>
        <begin position="895"/>
        <end position="999"/>
    </location>
</feature>
<keyword evidence="2" id="KW-0472">Membrane</keyword>
<dbReference type="Gene3D" id="2.60.40.640">
    <property type="match status" value="1"/>
</dbReference>
<feature type="compositionally biased region" description="Polar residues" evidence="1">
    <location>
        <begin position="546"/>
        <end position="560"/>
    </location>
</feature>
<dbReference type="InParanoid" id="V5FW84"/>
<feature type="region of interest" description="Disordered" evidence="1">
    <location>
        <begin position="1453"/>
        <end position="1480"/>
    </location>
</feature>
<evidence type="ECO:0000259" key="3">
    <source>
        <dbReference type="SMART" id="SM01017"/>
    </source>
</evidence>
<comment type="caution">
    <text evidence="4">The sequence shown here is derived from an EMBL/GenBank/DDBJ whole genome shotgun (WGS) entry which is preliminary data.</text>
</comment>
<feature type="compositionally biased region" description="Basic and acidic residues" evidence="1">
    <location>
        <begin position="1453"/>
        <end position="1466"/>
    </location>
</feature>
<dbReference type="InterPro" id="IPR011022">
    <property type="entry name" value="Arrestin_C-like"/>
</dbReference>
<dbReference type="OrthoDB" id="7785529at2759"/>
<feature type="region of interest" description="Disordered" evidence="1">
    <location>
        <begin position="474"/>
        <end position="576"/>
    </location>
</feature>
<dbReference type="eggNOG" id="ENOG502QTQN">
    <property type="taxonomic scope" value="Eukaryota"/>
</dbReference>
<dbReference type="InterPro" id="IPR014752">
    <property type="entry name" value="Arrestin-like_C"/>
</dbReference>
<dbReference type="Pfam" id="PF02752">
    <property type="entry name" value="Arrestin_C"/>
    <property type="match status" value="1"/>
</dbReference>
<feature type="compositionally biased region" description="Polar residues" evidence="1">
    <location>
        <begin position="499"/>
        <end position="517"/>
    </location>
</feature>
<feature type="domain" description="Arrestin C-terminal-like" evidence="3">
    <location>
        <begin position="573"/>
        <end position="732"/>
    </location>
</feature>
<feature type="transmembrane region" description="Helical" evidence="2">
    <location>
        <begin position="1360"/>
        <end position="1379"/>
    </location>
</feature>
<dbReference type="Pfam" id="PF08229">
    <property type="entry name" value="SHR3_chaperone"/>
    <property type="match status" value="1"/>
</dbReference>
<feature type="region of interest" description="Disordered" evidence="1">
    <location>
        <begin position="79"/>
        <end position="104"/>
    </location>
</feature>
<dbReference type="InterPro" id="IPR014756">
    <property type="entry name" value="Ig_E-set"/>
</dbReference>
<accession>V5FW84</accession>
<gene>
    <name evidence="4" type="ORF">PVAR5_2616</name>
</gene>
<dbReference type="InterPro" id="IPR013248">
    <property type="entry name" value="Psh3/Shr3"/>
</dbReference>
<feature type="transmembrane region" description="Helical" evidence="2">
    <location>
        <begin position="1417"/>
        <end position="1435"/>
    </location>
</feature>
<feature type="transmembrane region" description="Helical" evidence="2">
    <location>
        <begin position="223"/>
        <end position="240"/>
    </location>
</feature>
<feature type="compositionally biased region" description="Polar residues" evidence="1">
    <location>
        <begin position="1470"/>
        <end position="1480"/>
    </location>
</feature>
<dbReference type="Proteomes" id="UP000018001">
    <property type="component" value="Unassembled WGS sequence"/>
</dbReference>
<feature type="compositionally biased region" description="Low complexity" evidence="1">
    <location>
        <begin position="529"/>
        <end position="545"/>
    </location>
</feature>
<protein>
    <submittedName>
        <fullName evidence="4">pH response protein PalF</fullName>
    </submittedName>
</protein>
<proteinExistence type="predicted"/>
<evidence type="ECO:0000256" key="1">
    <source>
        <dbReference type="SAM" id="MobiDB-lite"/>
    </source>
</evidence>